<evidence type="ECO:0000256" key="5">
    <source>
        <dbReference type="ARBA" id="ARBA00037974"/>
    </source>
</evidence>
<dbReference type="PANTHER" id="PTHR43525:SF2">
    <property type="entry name" value="CYSTATHIONINE BETA-LYASE-RELATED"/>
    <property type="match status" value="1"/>
</dbReference>
<dbReference type="InterPro" id="IPR015422">
    <property type="entry name" value="PyrdxlP-dep_Trfase_small"/>
</dbReference>
<dbReference type="InterPro" id="IPR015421">
    <property type="entry name" value="PyrdxlP-dep_Trfase_major"/>
</dbReference>
<sequence length="403" mass="42850">MTTDPHEWDALSADELRGRGSVKWDPSAHPEVLGAWVAEMDFGTAPAVLEAWQESARLLEFGYPAPSLVSAMSEATALWHAEQYGWSVDPADVAPLADVIKGLELAITEFSAPGAPVIVPTPAYMPFLFVPEGLGREVIQVPMLRDDHGGFALDLQRIDAELSAGAGLVILANPGNPTGKVYRRDELVALADLVDSHGARVFSDEIHAPLTLFGNRHVPLASVSAAGARVAITATSASKAWNLPGLKCAQLILSADRDRVIWQSIGPMASHGASTPGIRANTAAYSAGGDWLRQVRDYLENNYAVLLEELAEALPMARVAPLEATYLCWIDLSAYRGDGPADVDFADLLLEEAGVRVNSGAAFGEVGVGHIRLNIATSRPILREIVQRMAGVLVPTGAARGGE</sequence>
<dbReference type="Gene3D" id="3.40.640.10">
    <property type="entry name" value="Type I PLP-dependent aspartate aminotransferase-like (Major domain)"/>
    <property type="match status" value="1"/>
</dbReference>
<keyword evidence="3" id="KW-0663">Pyridoxal phosphate</keyword>
<evidence type="ECO:0000256" key="4">
    <source>
        <dbReference type="ARBA" id="ARBA00023239"/>
    </source>
</evidence>
<dbReference type="Pfam" id="PF00155">
    <property type="entry name" value="Aminotran_1_2"/>
    <property type="match status" value="1"/>
</dbReference>
<reference evidence="7 8" key="1">
    <citation type="submission" date="2018-05" db="EMBL/GenBank/DDBJ databases">
        <title>Amnibacterium sp. M8JJ-5, whole genome shotgun sequence.</title>
        <authorList>
            <person name="Tuo L."/>
        </authorList>
    </citation>
    <scope>NUCLEOTIDE SEQUENCE [LARGE SCALE GENOMIC DNA]</scope>
    <source>
        <strain evidence="7 8">M8JJ-5</strain>
    </source>
</reference>
<keyword evidence="4" id="KW-0456">Lyase</keyword>
<dbReference type="GO" id="GO:0047804">
    <property type="term" value="F:cysteine-S-conjugate beta-lyase activity"/>
    <property type="evidence" value="ECO:0007669"/>
    <property type="project" value="UniProtKB-EC"/>
</dbReference>
<evidence type="ECO:0000313" key="7">
    <source>
        <dbReference type="EMBL" id="PVZ93730.1"/>
    </source>
</evidence>
<proteinExistence type="inferred from homology"/>
<name>A0A2V1HRZ5_9MICO</name>
<evidence type="ECO:0000256" key="2">
    <source>
        <dbReference type="ARBA" id="ARBA00012224"/>
    </source>
</evidence>
<evidence type="ECO:0000313" key="8">
    <source>
        <dbReference type="Proteomes" id="UP000244893"/>
    </source>
</evidence>
<organism evidence="7 8">
    <name type="scientific">Amnibacterium flavum</name>
    <dbReference type="NCBI Taxonomy" id="2173173"/>
    <lineage>
        <taxon>Bacteria</taxon>
        <taxon>Bacillati</taxon>
        <taxon>Actinomycetota</taxon>
        <taxon>Actinomycetes</taxon>
        <taxon>Micrococcales</taxon>
        <taxon>Microbacteriaceae</taxon>
        <taxon>Amnibacterium</taxon>
    </lineage>
</organism>
<evidence type="ECO:0000256" key="1">
    <source>
        <dbReference type="ARBA" id="ARBA00001933"/>
    </source>
</evidence>
<dbReference type="EMBL" id="QEOP01000002">
    <property type="protein sequence ID" value="PVZ93730.1"/>
    <property type="molecule type" value="Genomic_DNA"/>
</dbReference>
<dbReference type="GO" id="GO:0008483">
    <property type="term" value="F:transaminase activity"/>
    <property type="evidence" value="ECO:0007669"/>
    <property type="project" value="UniProtKB-KW"/>
</dbReference>
<accession>A0A2V1HRZ5</accession>
<feature type="domain" description="Aminotransferase class I/classII large" evidence="6">
    <location>
        <begin position="39"/>
        <end position="388"/>
    </location>
</feature>
<dbReference type="CDD" id="cd00609">
    <property type="entry name" value="AAT_like"/>
    <property type="match status" value="1"/>
</dbReference>
<dbReference type="EC" id="4.4.1.13" evidence="2"/>
<keyword evidence="7" id="KW-0808">Transferase</keyword>
<comment type="cofactor">
    <cofactor evidence="1">
        <name>pyridoxal 5'-phosphate</name>
        <dbReference type="ChEBI" id="CHEBI:597326"/>
    </cofactor>
</comment>
<dbReference type="GO" id="GO:0030170">
    <property type="term" value="F:pyridoxal phosphate binding"/>
    <property type="evidence" value="ECO:0007669"/>
    <property type="project" value="InterPro"/>
</dbReference>
<dbReference type="InterPro" id="IPR004839">
    <property type="entry name" value="Aminotransferase_I/II_large"/>
</dbReference>
<evidence type="ECO:0000259" key="6">
    <source>
        <dbReference type="Pfam" id="PF00155"/>
    </source>
</evidence>
<dbReference type="InterPro" id="IPR015424">
    <property type="entry name" value="PyrdxlP-dep_Trfase"/>
</dbReference>
<dbReference type="SUPFAM" id="SSF53383">
    <property type="entry name" value="PLP-dependent transferases"/>
    <property type="match status" value="1"/>
</dbReference>
<dbReference type="Gene3D" id="3.90.1150.10">
    <property type="entry name" value="Aspartate Aminotransferase, domain 1"/>
    <property type="match status" value="1"/>
</dbReference>
<dbReference type="PANTHER" id="PTHR43525">
    <property type="entry name" value="PROTEIN MALY"/>
    <property type="match status" value="1"/>
</dbReference>
<keyword evidence="7" id="KW-0032">Aminotransferase</keyword>
<dbReference type="AlphaFoldDB" id="A0A2V1HRZ5"/>
<dbReference type="InterPro" id="IPR051798">
    <property type="entry name" value="Class-II_PLP-Dep_Aminotrans"/>
</dbReference>
<dbReference type="RefSeq" id="WP_116756244.1">
    <property type="nucleotide sequence ID" value="NZ_JBHUEX010000001.1"/>
</dbReference>
<keyword evidence="8" id="KW-1185">Reference proteome</keyword>
<comment type="caution">
    <text evidence="7">The sequence shown here is derived from an EMBL/GenBank/DDBJ whole genome shotgun (WGS) entry which is preliminary data.</text>
</comment>
<comment type="similarity">
    <text evidence="5">Belongs to the class-II pyridoxal-phosphate-dependent aminotransferase family. MalY/PatB cystathionine beta-lyase subfamily.</text>
</comment>
<protein>
    <recommendedName>
        <fullName evidence="2">cysteine-S-conjugate beta-lyase</fullName>
        <ecNumber evidence="2">4.4.1.13</ecNumber>
    </recommendedName>
</protein>
<gene>
    <name evidence="7" type="ORF">DDQ50_08000</name>
</gene>
<dbReference type="OrthoDB" id="3224382at2"/>
<evidence type="ECO:0000256" key="3">
    <source>
        <dbReference type="ARBA" id="ARBA00022898"/>
    </source>
</evidence>
<dbReference type="Proteomes" id="UP000244893">
    <property type="component" value="Unassembled WGS sequence"/>
</dbReference>